<dbReference type="Pfam" id="PF04542">
    <property type="entry name" value="Sigma70_r2"/>
    <property type="match status" value="1"/>
</dbReference>
<dbReference type="InterPro" id="IPR014284">
    <property type="entry name" value="RNA_pol_sigma-70_dom"/>
</dbReference>
<keyword evidence="2" id="KW-0805">Transcription regulation</keyword>
<dbReference type="InterPro" id="IPR013249">
    <property type="entry name" value="RNA_pol_sigma70_r4_t2"/>
</dbReference>
<comment type="caution">
    <text evidence="7">The sequence shown here is derived from an EMBL/GenBank/DDBJ whole genome shotgun (WGS) entry which is preliminary data.</text>
</comment>
<dbReference type="InterPro" id="IPR039425">
    <property type="entry name" value="RNA_pol_sigma-70-like"/>
</dbReference>
<dbReference type="NCBIfam" id="TIGR02937">
    <property type="entry name" value="sigma70-ECF"/>
    <property type="match status" value="1"/>
</dbReference>
<gene>
    <name evidence="7" type="ORF">DFR29_102197</name>
</gene>
<dbReference type="EMBL" id="SNZH01000002">
    <property type="protein sequence ID" value="TDR47537.1"/>
    <property type="molecule type" value="Genomic_DNA"/>
</dbReference>
<evidence type="ECO:0000259" key="6">
    <source>
        <dbReference type="Pfam" id="PF08281"/>
    </source>
</evidence>
<dbReference type="GO" id="GO:0003677">
    <property type="term" value="F:DNA binding"/>
    <property type="evidence" value="ECO:0007669"/>
    <property type="project" value="InterPro"/>
</dbReference>
<evidence type="ECO:0000256" key="2">
    <source>
        <dbReference type="ARBA" id="ARBA00023015"/>
    </source>
</evidence>
<organism evidence="7 8">
    <name type="scientific">Tahibacter aquaticus</name>
    <dbReference type="NCBI Taxonomy" id="520092"/>
    <lineage>
        <taxon>Bacteria</taxon>
        <taxon>Pseudomonadati</taxon>
        <taxon>Pseudomonadota</taxon>
        <taxon>Gammaproteobacteria</taxon>
        <taxon>Lysobacterales</taxon>
        <taxon>Rhodanobacteraceae</taxon>
        <taxon>Tahibacter</taxon>
    </lineage>
</organism>
<dbReference type="Proteomes" id="UP000295293">
    <property type="component" value="Unassembled WGS sequence"/>
</dbReference>
<evidence type="ECO:0000256" key="4">
    <source>
        <dbReference type="ARBA" id="ARBA00023163"/>
    </source>
</evidence>
<dbReference type="InterPro" id="IPR013325">
    <property type="entry name" value="RNA_pol_sigma_r2"/>
</dbReference>
<dbReference type="Pfam" id="PF08281">
    <property type="entry name" value="Sigma70_r4_2"/>
    <property type="match status" value="1"/>
</dbReference>
<feature type="domain" description="RNA polymerase sigma factor 70 region 4 type 2" evidence="6">
    <location>
        <begin position="138"/>
        <end position="188"/>
    </location>
</feature>
<comment type="similarity">
    <text evidence="1">Belongs to the sigma-70 factor family. ECF subfamily.</text>
</comment>
<dbReference type="Gene3D" id="1.10.1740.10">
    <property type="match status" value="1"/>
</dbReference>
<dbReference type="SUPFAM" id="SSF88659">
    <property type="entry name" value="Sigma3 and sigma4 domains of RNA polymerase sigma factors"/>
    <property type="match status" value="1"/>
</dbReference>
<dbReference type="PANTHER" id="PTHR43133">
    <property type="entry name" value="RNA POLYMERASE ECF-TYPE SIGMA FACTO"/>
    <property type="match status" value="1"/>
</dbReference>
<accession>A0A4R6Z6Z5</accession>
<protein>
    <submittedName>
        <fullName evidence="7">RNA polymerase sigma-70 factor (ECF subfamily)</fullName>
    </submittedName>
</protein>
<dbReference type="GO" id="GO:0006352">
    <property type="term" value="P:DNA-templated transcription initiation"/>
    <property type="evidence" value="ECO:0007669"/>
    <property type="project" value="InterPro"/>
</dbReference>
<proteinExistence type="inferred from homology"/>
<dbReference type="CDD" id="cd06171">
    <property type="entry name" value="Sigma70_r4"/>
    <property type="match status" value="1"/>
</dbReference>
<name>A0A4R6Z6Z5_9GAMM</name>
<evidence type="ECO:0000313" key="8">
    <source>
        <dbReference type="Proteomes" id="UP000295293"/>
    </source>
</evidence>
<reference evidence="7 8" key="1">
    <citation type="submission" date="2019-03" db="EMBL/GenBank/DDBJ databases">
        <title>Genomic Encyclopedia of Type Strains, Phase IV (KMG-IV): sequencing the most valuable type-strain genomes for metagenomic binning, comparative biology and taxonomic classification.</title>
        <authorList>
            <person name="Goeker M."/>
        </authorList>
    </citation>
    <scope>NUCLEOTIDE SEQUENCE [LARGE SCALE GENOMIC DNA]</scope>
    <source>
        <strain evidence="7 8">DSM 21667</strain>
    </source>
</reference>
<evidence type="ECO:0000256" key="3">
    <source>
        <dbReference type="ARBA" id="ARBA00023082"/>
    </source>
</evidence>
<evidence type="ECO:0000256" key="1">
    <source>
        <dbReference type="ARBA" id="ARBA00010641"/>
    </source>
</evidence>
<dbReference type="SUPFAM" id="SSF88946">
    <property type="entry name" value="Sigma2 domain of RNA polymerase sigma factors"/>
    <property type="match status" value="1"/>
</dbReference>
<dbReference type="Gene3D" id="1.10.10.10">
    <property type="entry name" value="Winged helix-like DNA-binding domain superfamily/Winged helix DNA-binding domain"/>
    <property type="match status" value="1"/>
</dbReference>
<feature type="domain" description="RNA polymerase sigma-70 region 2" evidence="5">
    <location>
        <begin position="44"/>
        <end position="104"/>
    </location>
</feature>
<dbReference type="PANTHER" id="PTHR43133:SF63">
    <property type="entry name" value="RNA POLYMERASE SIGMA FACTOR FECI-RELATED"/>
    <property type="match status" value="1"/>
</dbReference>
<keyword evidence="8" id="KW-1185">Reference proteome</keyword>
<keyword evidence="3" id="KW-0731">Sigma factor</keyword>
<dbReference type="AlphaFoldDB" id="A0A4R6Z6Z5"/>
<dbReference type="GO" id="GO:0016987">
    <property type="term" value="F:sigma factor activity"/>
    <property type="evidence" value="ECO:0007669"/>
    <property type="project" value="UniProtKB-KW"/>
</dbReference>
<keyword evidence="4" id="KW-0804">Transcription</keyword>
<sequence length="216" mass="24881">MGSKTNEQRRSLRPGVDGAVADLGYCRQMDTTLDAWFVREILVHEAALEQYLRRCWSHSDELLDLRQEVYVRVYEAAGKLRPHQPKSFLFATARHLITDRLRRGRVVSIEPAGDFESLNVLVDEVSPERRFGARQILKRLAEAFDRLPDRCREVVWLRRVEELPQKEVARRLGITEKAVEKQIAKGMRLIADHFHGADEIGRRAPQAAQTAAERSE</sequence>
<dbReference type="InterPro" id="IPR013324">
    <property type="entry name" value="RNA_pol_sigma_r3/r4-like"/>
</dbReference>
<dbReference type="InterPro" id="IPR007627">
    <property type="entry name" value="RNA_pol_sigma70_r2"/>
</dbReference>
<dbReference type="InterPro" id="IPR036388">
    <property type="entry name" value="WH-like_DNA-bd_sf"/>
</dbReference>
<evidence type="ECO:0000313" key="7">
    <source>
        <dbReference type="EMBL" id="TDR47537.1"/>
    </source>
</evidence>
<evidence type="ECO:0000259" key="5">
    <source>
        <dbReference type="Pfam" id="PF04542"/>
    </source>
</evidence>